<organism evidence="1 2">
    <name type="scientific">Saccharothrix algeriensis</name>
    <dbReference type="NCBI Taxonomy" id="173560"/>
    <lineage>
        <taxon>Bacteria</taxon>
        <taxon>Bacillati</taxon>
        <taxon>Actinomycetota</taxon>
        <taxon>Actinomycetes</taxon>
        <taxon>Pseudonocardiales</taxon>
        <taxon>Pseudonocardiaceae</taxon>
        <taxon>Saccharothrix</taxon>
    </lineage>
</organism>
<name>A0A8T8I1P4_9PSEU</name>
<evidence type="ECO:0000313" key="2">
    <source>
        <dbReference type="Proteomes" id="UP000671828"/>
    </source>
</evidence>
<protein>
    <submittedName>
        <fullName evidence="1">Uncharacterized protein</fullName>
    </submittedName>
</protein>
<evidence type="ECO:0000313" key="1">
    <source>
        <dbReference type="EMBL" id="QTR04609.1"/>
    </source>
</evidence>
<sequence>REFGLSHADRAAVLLRLAQRFRGPAVVAAEGDRLDYLPVDVPLADGSFPVCSAARLTFGRPT</sequence>
<dbReference type="AlphaFoldDB" id="A0A8T8I1P4"/>
<accession>A0A8T8I1P4</accession>
<proteinExistence type="predicted"/>
<gene>
    <name evidence="1" type="ORF">J7S33_07065</name>
</gene>
<reference evidence="1" key="1">
    <citation type="submission" date="2021-04" db="EMBL/GenBank/DDBJ databases">
        <title>Saccharothrix algeriensis WGS.</title>
        <authorList>
            <person name="Stuskova K."/>
            <person name="Hakalova E."/>
            <person name="Tebbal A.B."/>
            <person name="Eichmeier A."/>
        </authorList>
    </citation>
    <scope>NUCLEOTIDE SEQUENCE</scope>
    <source>
        <strain evidence="1">NRRL B-24137</strain>
    </source>
</reference>
<dbReference type="EMBL" id="CP072788">
    <property type="protein sequence ID" value="QTR04609.1"/>
    <property type="molecule type" value="Genomic_DNA"/>
</dbReference>
<feature type="non-terminal residue" evidence="1">
    <location>
        <position position="1"/>
    </location>
</feature>
<dbReference type="Proteomes" id="UP000671828">
    <property type="component" value="Chromosome"/>
</dbReference>